<proteinExistence type="predicted"/>
<comment type="caution">
    <text evidence="1">The sequence shown here is derived from an EMBL/GenBank/DDBJ whole genome shotgun (WGS) entry which is preliminary data.</text>
</comment>
<organism evidence="1 2">
    <name type="scientific">Nephila pilipes</name>
    <name type="common">Giant wood spider</name>
    <name type="synonym">Nephila maculata</name>
    <dbReference type="NCBI Taxonomy" id="299642"/>
    <lineage>
        <taxon>Eukaryota</taxon>
        <taxon>Metazoa</taxon>
        <taxon>Ecdysozoa</taxon>
        <taxon>Arthropoda</taxon>
        <taxon>Chelicerata</taxon>
        <taxon>Arachnida</taxon>
        <taxon>Araneae</taxon>
        <taxon>Araneomorphae</taxon>
        <taxon>Entelegynae</taxon>
        <taxon>Araneoidea</taxon>
        <taxon>Nephilidae</taxon>
        <taxon>Nephila</taxon>
    </lineage>
</organism>
<dbReference type="EMBL" id="BMAW01070657">
    <property type="protein sequence ID" value="GFT74386.1"/>
    <property type="molecule type" value="Genomic_DNA"/>
</dbReference>
<sequence length="481" mass="57036">MALSSPPMLSLRQMTMLKIAIAVCNDPDFQEFVKEHGSVSFVFPSTEAQIYLEKMGKKFEQTCKLDPADPWRWENDLADEKYEIFDQYGKRESILPFSKWEELVEKKISMSILPPMLRSELLDVIRSVAAEADRWLKEHFPISLRSCEQEQYAQSCFQWSSLGKINRLKTAKTLLTNPRLHIDYLYSIAKHYDLMENTLSHRNTNLMCPNFMEGDEASRRSRSGAGAICEKFFEKSTLKYIAWPDYFAKSAPDQYLQYIQKVMSENYIEYEDLLFCLSHISEDEREIIFKKYALRILMYFLDWPLQSEFLYAAKHLLPYFTGNNFRDILTVILYERIMLGRKDFNYISLLKEFWAISPLLLRRFIETNSIYKILMHTMNYPIGEVFPHQKLFESFHGTGLMFGYQGMKYVLIRLETPDKSFVALNCDHFTPYLGYKFCSITYVYKLRRRKRDKALQTQTKERRTAFISKLRDLCHWPNRPT</sequence>
<dbReference type="Proteomes" id="UP000887013">
    <property type="component" value="Unassembled WGS sequence"/>
</dbReference>
<accession>A0A8X6PMK2</accession>
<evidence type="ECO:0000313" key="2">
    <source>
        <dbReference type="Proteomes" id="UP000887013"/>
    </source>
</evidence>
<evidence type="ECO:0000313" key="1">
    <source>
        <dbReference type="EMBL" id="GFT74386.1"/>
    </source>
</evidence>
<name>A0A8X6PMK2_NEPPI</name>
<dbReference type="AlphaFoldDB" id="A0A8X6PMK2"/>
<gene>
    <name evidence="1" type="primary">NCL1_40015</name>
    <name evidence="1" type="ORF">NPIL_282992</name>
</gene>
<reference evidence="1" key="1">
    <citation type="submission" date="2020-08" db="EMBL/GenBank/DDBJ databases">
        <title>Multicomponent nature underlies the extraordinary mechanical properties of spider dragline silk.</title>
        <authorList>
            <person name="Kono N."/>
            <person name="Nakamura H."/>
            <person name="Mori M."/>
            <person name="Yoshida Y."/>
            <person name="Ohtoshi R."/>
            <person name="Malay A.D."/>
            <person name="Moran D.A.P."/>
            <person name="Tomita M."/>
            <person name="Numata K."/>
            <person name="Arakawa K."/>
        </authorList>
    </citation>
    <scope>NUCLEOTIDE SEQUENCE</scope>
</reference>
<protein>
    <submittedName>
        <fullName evidence="1">Uncharacterized protein</fullName>
    </submittedName>
</protein>
<keyword evidence="2" id="KW-1185">Reference proteome</keyword>